<dbReference type="InterPro" id="IPR029069">
    <property type="entry name" value="HotDog_dom_sf"/>
</dbReference>
<keyword evidence="2" id="KW-0378">Hydrolase</keyword>
<dbReference type="SUPFAM" id="SSF54637">
    <property type="entry name" value="Thioesterase/thiol ester dehydrase-isomerase"/>
    <property type="match status" value="2"/>
</dbReference>
<organism evidence="6 7">
    <name type="scientific">Sinosporangium siamense</name>
    <dbReference type="NCBI Taxonomy" id="1367973"/>
    <lineage>
        <taxon>Bacteria</taxon>
        <taxon>Bacillati</taxon>
        <taxon>Actinomycetota</taxon>
        <taxon>Actinomycetes</taxon>
        <taxon>Streptosporangiales</taxon>
        <taxon>Streptosporangiaceae</taxon>
        <taxon>Sinosporangium</taxon>
    </lineage>
</organism>
<gene>
    <name evidence="6" type="ORF">Ssi02_47010</name>
</gene>
<comment type="similarity">
    <text evidence="1">Belongs to the C/M/P thioester hydrolase family.</text>
</comment>
<evidence type="ECO:0000256" key="3">
    <source>
        <dbReference type="SAM" id="MobiDB-lite"/>
    </source>
</evidence>
<evidence type="ECO:0000259" key="4">
    <source>
        <dbReference type="Pfam" id="PF13622"/>
    </source>
</evidence>
<dbReference type="PANTHER" id="PTHR11066">
    <property type="entry name" value="ACYL-COA THIOESTERASE"/>
    <property type="match status" value="1"/>
</dbReference>
<dbReference type="GO" id="GO:0047617">
    <property type="term" value="F:fatty acyl-CoA hydrolase activity"/>
    <property type="evidence" value="ECO:0007669"/>
    <property type="project" value="InterPro"/>
</dbReference>
<dbReference type="Pfam" id="PF20789">
    <property type="entry name" value="4HBT_3C"/>
    <property type="match status" value="1"/>
</dbReference>
<dbReference type="InterPro" id="IPR042171">
    <property type="entry name" value="Acyl-CoA_hotdog"/>
</dbReference>
<dbReference type="Gene3D" id="2.40.160.210">
    <property type="entry name" value="Acyl-CoA thioesterase, double hotdog domain"/>
    <property type="match status" value="1"/>
</dbReference>
<accession>A0A919V6V6</accession>
<evidence type="ECO:0000256" key="2">
    <source>
        <dbReference type="ARBA" id="ARBA00022801"/>
    </source>
</evidence>
<sequence>MHAADPHTTAATRGMQPAGAGGAGHVDPEGGVGELLELEQLEPLIFRGRTHAGDRIRLYGGEVAAQAMLAAGRTVPPGRALNSLGAYFLLPGDSTVPVIYKVGVARDGGTFSTRTVEGCQSGRPILWATASFQSPERGLSHQVAPSPARMPETLPSAENALADDPPTLAWISEVTSRLPVEIRFPDGSLHRPSASGHIAALRVWLRTRHKLTDSPEIHAAGMVYLSDLLMLAASLQPHPHRIADGNVWFATIGHSVILHAPARADDWLLYEVESDWAGAGRCLTRGRLFDRTGRLCASTTQEAVLRVSEAECGGGRAAKNADR</sequence>
<dbReference type="EMBL" id="BOOW01000030">
    <property type="protein sequence ID" value="GII94470.1"/>
    <property type="molecule type" value="Genomic_DNA"/>
</dbReference>
<evidence type="ECO:0000259" key="5">
    <source>
        <dbReference type="Pfam" id="PF20789"/>
    </source>
</evidence>
<keyword evidence="7" id="KW-1185">Reference proteome</keyword>
<proteinExistence type="inferred from homology"/>
<dbReference type="GO" id="GO:0006637">
    <property type="term" value="P:acyl-CoA metabolic process"/>
    <property type="evidence" value="ECO:0007669"/>
    <property type="project" value="InterPro"/>
</dbReference>
<dbReference type="InterPro" id="IPR049449">
    <property type="entry name" value="TesB_ACOT8-like_N"/>
</dbReference>
<evidence type="ECO:0000313" key="6">
    <source>
        <dbReference type="EMBL" id="GII94470.1"/>
    </source>
</evidence>
<dbReference type="Pfam" id="PF13622">
    <property type="entry name" value="4HBT_3"/>
    <property type="match status" value="1"/>
</dbReference>
<dbReference type="Proteomes" id="UP000606172">
    <property type="component" value="Unassembled WGS sequence"/>
</dbReference>
<comment type="caution">
    <text evidence="6">The sequence shown here is derived from an EMBL/GenBank/DDBJ whole genome shotgun (WGS) entry which is preliminary data.</text>
</comment>
<dbReference type="InterPro" id="IPR049450">
    <property type="entry name" value="ACOT8-like_C"/>
</dbReference>
<dbReference type="RefSeq" id="WP_204029007.1">
    <property type="nucleotide sequence ID" value="NZ_BOOW01000030.1"/>
</dbReference>
<name>A0A919V6V6_9ACTN</name>
<dbReference type="GO" id="GO:0009062">
    <property type="term" value="P:fatty acid catabolic process"/>
    <property type="evidence" value="ECO:0007669"/>
    <property type="project" value="TreeGrafter"/>
</dbReference>
<feature type="region of interest" description="Disordered" evidence="3">
    <location>
        <begin position="1"/>
        <end position="28"/>
    </location>
</feature>
<dbReference type="PANTHER" id="PTHR11066:SF34">
    <property type="entry name" value="ACYL-COENZYME A THIOESTERASE 8"/>
    <property type="match status" value="1"/>
</dbReference>
<dbReference type="AlphaFoldDB" id="A0A919V6V6"/>
<dbReference type="CDD" id="cd03445">
    <property type="entry name" value="Thioesterase_II_repeat2"/>
    <property type="match status" value="1"/>
</dbReference>
<dbReference type="InterPro" id="IPR003703">
    <property type="entry name" value="Acyl_CoA_thio"/>
</dbReference>
<protein>
    <submittedName>
        <fullName evidence="6">Acyl-CoA thioesterase II</fullName>
    </submittedName>
</protein>
<evidence type="ECO:0000256" key="1">
    <source>
        <dbReference type="ARBA" id="ARBA00006538"/>
    </source>
</evidence>
<evidence type="ECO:0000313" key="7">
    <source>
        <dbReference type="Proteomes" id="UP000606172"/>
    </source>
</evidence>
<feature type="domain" description="Acyl-CoA thioesterase-like C-terminal" evidence="5">
    <location>
        <begin position="165"/>
        <end position="304"/>
    </location>
</feature>
<reference evidence="6" key="1">
    <citation type="submission" date="2021-01" db="EMBL/GenBank/DDBJ databases">
        <title>Whole genome shotgun sequence of Sinosporangium siamense NBRC 109515.</title>
        <authorList>
            <person name="Komaki H."/>
            <person name="Tamura T."/>
        </authorList>
    </citation>
    <scope>NUCLEOTIDE SEQUENCE</scope>
    <source>
        <strain evidence="6">NBRC 109515</strain>
    </source>
</reference>
<dbReference type="CDD" id="cd03444">
    <property type="entry name" value="Thioesterase_II_repeat1"/>
    <property type="match status" value="1"/>
</dbReference>
<feature type="domain" description="Acyl-CoA thioesterase-like N-terminal HotDog" evidence="4">
    <location>
        <begin position="57"/>
        <end position="133"/>
    </location>
</feature>